<dbReference type="SUPFAM" id="SSF88946">
    <property type="entry name" value="Sigma2 domain of RNA polymerase sigma factors"/>
    <property type="match status" value="1"/>
</dbReference>
<dbReference type="NCBIfam" id="NF006089">
    <property type="entry name" value="PRK08241.1"/>
    <property type="match status" value="1"/>
</dbReference>
<reference evidence="10 11" key="1">
    <citation type="submission" date="2020-07" db="EMBL/GenBank/DDBJ databases">
        <title>Sequencing the genomes of 1000 actinobacteria strains.</title>
        <authorList>
            <person name="Klenk H.-P."/>
        </authorList>
    </citation>
    <scope>NUCLEOTIDE SEQUENCE [LARGE SCALE GENOMIC DNA]</scope>
    <source>
        <strain evidence="10 11">DSM 22083</strain>
    </source>
</reference>
<dbReference type="InterPro" id="IPR014305">
    <property type="entry name" value="RNA_pol_sigma-G_actinobac"/>
</dbReference>
<keyword evidence="5" id="KW-0804">Transcription</keyword>
<dbReference type="AlphaFoldDB" id="A0A7Y9LCF4"/>
<dbReference type="InterPro" id="IPR013325">
    <property type="entry name" value="RNA_pol_sigma_r2"/>
</dbReference>
<dbReference type="GO" id="GO:0016987">
    <property type="term" value="F:sigma factor activity"/>
    <property type="evidence" value="ECO:0007669"/>
    <property type="project" value="UniProtKB-KW"/>
</dbReference>
<dbReference type="InterPro" id="IPR013324">
    <property type="entry name" value="RNA_pol_sigma_r3/r4-like"/>
</dbReference>
<evidence type="ECO:0000256" key="5">
    <source>
        <dbReference type="ARBA" id="ARBA00023163"/>
    </source>
</evidence>
<evidence type="ECO:0000256" key="4">
    <source>
        <dbReference type="ARBA" id="ARBA00023082"/>
    </source>
</evidence>
<dbReference type="InterPro" id="IPR036388">
    <property type="entry name" value="WH-like_DNA-bd_sf"/>
</dbReference>
<dbReference type="Gene3D" id="1.10.10.10">
    <property type="entry name" value="Winged helix-like DNA-binding domain superfamily/Winged helix DNA-binding domain"/>
    <property type="match status" value="1"/>
</dbReference>
<keyword evidence="11" id="KW-1185">Reference proteome</keyword>
<dbReference type="InterPro" id="IPR037401">
    <property type="entry name" value="SnoaL-like"/>
</dbReference>
<dbReference type="PANTHER" id="PTHR43133:SF65">
    <property type="entry name" value="ECF RNA POLYMERASE SIGMA FACTOR SIGG"/>
    <property type="match status" value="1"/>
</dbReference>
<feature type="domain" description="SnoaL-like" evidence="9">
    <location>
        <begin position="207"/>
        <end position="255"/>
    </location>
</feature>
<evidence type="ECO:0000256" key="6">
    <source>
        <dbReference type="SAM" id="MobiDB-lite"/>
    </source>
</evidence>
<keyword evidence="3" id="KW-0805">Transcription regulation</keyword>
<feature type="domain" description="RNA polymerase sigma factor 70 region 4 type 2" evidence="8">
    <location>
        <begin position="136"/>
        <end position="182"/>
    </location>
</feature>
<protein>
    <submittedName>
        <fullName evidence="10">RNA polymerase sigma-70 factor (ECF subfamily)</fullName>
    </submittedName>
</protein>
<dbReference type="PANTHER" id="PTHR43133">
    <property type="entry name" value="RNA POLYMERASE ECF-TYPE SIGMA FACTO"/>
    <property type="match status" value="1"/>
</dbReference>
<comment type="similarity">
    <text evidence="1">Belongs to the sigma-70 factor family. ECF subfamily.</text>
</comment>
<gene>
    <name evidence="10" type="ORF">BKA15_002984</name>
</gene>
<evidence type="ECO:0000259" key="8">
    <source>
        <dbReference type="Pfam" id="PF08281"/>
    </source>
</evidence>
<evidence type="ECO:0000259" key="9">
    <source>
        <dbReference type="Pfam" id="PF12680"/>
    </source>
</evidence>
<dbReference type="CDD" id="cd06171">
    <property type="entry name" value="Sigma70_r4"/>
    <property type="match status" value="1"/>
</dbReference>
<dbReference type="Gene3D" id="1.10.1740.10">
    <property type="match status" value="1"/>
</dbReference>
<evidence type="ECO:0000259" key="7">
    <source>
        <dbReference type="Pfam" id="PF04542"/>
    </source>
</evidence>
<dbReference type="Pfam" id="PF08281">
    <property type="entry name" value="Sigma70_r4_2"/>
    <property type="match status" value="1"/>
</dbReference>
<dbReference type="Pfam" id="PF04542">
    <property type="entry name" value="Sigma70_r2"/>
    <property type="match status" value="1"/>
</dbReference>
<evidence type="ECO:0000256" key="3">
    <source>
        <dbReference type="ARBA" id="ARBA00023015"/>
    </source>
</evidence>
<keyword evidence="4" id="KW-0731">Sigma factor</keyword>
<dbReference type="Pfam" id="PF12680">
    <property type="entry name" value="SnoaL_2"/>
    <property type="match status" value="1"/>
</dbReference>
<dbReference type="GO" id="GO:0006352">
    <property type="term" value="P:DNA-templated transcription initiation"/>
    <property type="evidence" value="ECO:0007669"/>
    <property type="project" value="InterPro"/>
</dbReference>
<evidence type="ECO:0000256" key="2">
    <source>
        <dbReference type="ARBA" id="ARBA00011344"/>
    </source>
</evidence>
<dbReference type="NCBIfam" id="TIGR02937">
    <property type="entry name" value="sigma70-ECF"/>
    <property type="match status" value="1"/>
</dbReference>
<sequence length="329" mass="36029">MELLAAARAGDEDAFGALVLPYRRELTAHCYRILGSAQDAEDAVQETLLAAWRGLAGFQERSSLRTWLHRIATHCALRLAKSKPARLLSWDHGPARRPGEDLGSPVEGDVWVEPLPTETDHPERVRERREHIGLAYVAALQRLPPNQRAVLILRDVLGYPAAEVAGLLDTTPASVNSALQRAHATLADTTLPLDQVATPKGKERSIVAAFVTAFDAGDVSGIVDLLAEQARFTMPPLPAWLDGKDDVIAFLTERVFALDWRARPARFNDQPSLACYQPADDGTLELAAVLVLDLDGDRVTWLASFIGPDLLARIPLPQRIAANEFGDHR</sequence>
<name>A0A7Y9LCF4_9ACTN</name>
<dbReference type="EMBL" id="JACCBU010000001">
    <property type="protein sequence ID" value="NYE71655.1"/>
    <property type="molecule type" value="Genomic_DNA"/>
</dbReference>
<dbReference type="InterPro" id="IPR032710">
    <property type="entry name" value="NTF2-like_dom_sf"/>
</dbReference>
<dbReference type="InterPro" id="IPR039425">
    <property type="entry name" value="RNA_pol_sigma-70-like"/>
</dbReference>
<accession>A0A7Y9LCF4</accession>
<dbReference type="SUPFAM" id="SSF54427">
    <property type="entry name" value="NTF2-like"/>
    <property type="match status" value="1"/>
</dbReference>
<organism evidence="10 11">
    <name type="scientific">Microlunatus parietis</name>
    <dbReference type="NCBI Taxonomy" id="682979"/>
    <lineage>
        <taxon>Bacteria</taxon>
        <taxon>Bacillati</taxon>
        <taxon>Actinomycetota</taxon>
        <taxon>Actinomycetes</taxon>
        <taxon>Propionibacteriales</taxon>
        <taxon>Propionibacteriaceae</taxon>
        <taxon>Microlunatus</taxon>
    </lineage>
</organism>
<proteinExistence type="inferred from homology"/>
<dbReference type="InterPro" id="IPR014284">
    <property type="entry name" value="RNA_pol_sigma-70_dom"/>
</dbReference>
<dbReference type="InterPro" id="IPR007627">
    <property type="entry name" value="RNA_pol_sigma70_r2"/>
</dbReference>
<comment type="caution">
    <text evidence="10">The sequence shown here is derived from an EMBL/GenBank/DDBJ whole genome shotgun (WGS) entry which is preliminary data.</text>
</comment>
<dbReference type="Gene3D" id="3.10.450.50">
    <property type="match status" value="1"/>
</dbReference>
<feature type="domain" description="RNA polymerase sigma-70 region 2" evidence="7">
    <location>
        <begin position="18"/>
        <end position="81"/>
    </location>
</feature>
<dbReference type="NCBIfam" id="TIGR02960">
    <property type="entry name" value="SigX5"/>
    <property type="match status" value="1"/>
</dbReference>
<dbReference type="SUPFAM" id="SSF88659">
    <property type="entry name" value="Sigma3 and sigma4 domains of RNA polymerase sigma factors"/>
    <property type="match status" value="1"/>
</dbReference>
<evidence type="ECO:0000313" key="10">
    <source>
        <dbReference type="EMBL" id="NYE71655.1"/>
    </source>
</evidence>
<dbReference type="InterPro" id="IPR013249">
    <property type="entry name" value="RNA_pol_sigma70_r4_t2"/>
</dbReference>
<comment type="subunit">
    <text evidence="2">Interacts transiently with the RNA polymerase catalytic core formed by RpoA, RpoB, RpoC and RpoZ (2 alpha, 1 beta, 1 beta' and 1 omega subunit) to form the RNA polymerase holoenzyme that can initiate transcription.</text>
</comment>
<dbReference type="RefSeq" id="WP_179751956.1">
    <property type="nucleotide sequence ID" value="NZ_JACCBU010000001.1"/>
</dbReference>
<evidence type="ECO:0000256" key="1">
    <source>
        <dbReference type="ARBA" id="ARBA00010641"/>
    </source>
</evidence>
<evidence type="ECO:0000313" key="11">
    <source>
        <dbReference type="Proteomes" id="UP000569914"/>
    </source>
</evidence>
<dbReference type="GO" id="GO:0003677">
    <property type="term" value="F:DNA binding"/>
    <property type="evidence" value="ECO:0007669"/>
    <property type="project" value="InterPro"/>
</dbReference>
<feature type="region of interest" description="Disordered" evidence="6">
    <location>
        <begin position="91"/>
        <end position="125"/>
    </location>
</feature>
<dbReference type="Proteomes" id="UP000569914">
    <property type="component" value="Unassembled WGS sequence"/>
</dbReference>